<evidence type="ECO:0000256" key="2">
    <source>
        <dbReference type="ARBA" id="ARBA00001966"/>
    </source>
</evidence>
<evidence type="ECO:0000256" key="5">
    <source>
        <dbReference type="ARBA" id="ARBA00022505"/>
    </source>
</evidence>
<dbReference type="InterPro" id="IPR037951">
    <property type="entry name" value="MopB_CT_YdeP"/>
</dbReference>
<dbReference type="GO" id="GO:0008863">
    <property type="term" value="F:formate dehydrogenase (NAD+) activity"/>
    <property type="evidence" value="ECO:0007669"/>
    <property type="project" value="UniProtKB-EC"/>
</dbReference>
<dbReference type="InterPro" id="IPR009010">
    <property type="entry name" value="Asp_de-COase-like_dom_sf"/>
</dbReference>
<organism evidence="13 14">
    <name type="scientific">Nocardioides cavernae</name>
    <dbReference type="NCBI Taxonomy" id="1921566"/>
    <lineage>
        <taxon>Bacteria</taxon>
        <taxon>Bacillati</taxon>
        <taxon>Actinomycetota</taxon>
        <taxon>Actinomycetes</taxon>
        <taxon>Propionibacteriales</taxon>
        <taxon>Nocardioidaceae</taxon>
        <taxon>Nocardioides</taxon>
    </lineage>
</organism>
<dbReference type="CDD" id="cd02787">
    <property type="entry name" value="MopB_CT_ydeP"/>
    <property type="match status" value="1"/>
</dbReference>
<keyword evidence="7 13" id="KW-0560">Oxidoreductase</keyword>
<feature type="domain" description="Molybdopterin oxidoreductase" evidence="11">
    <location>
        <begin position="138"/>
        <end position="505"/>
    </location>
</feature>
<dbReference type="GO" id="GO:0043546">
    <property type="term" value="F:molybdopterin cofactor binding"/>
    <property type="evidence" value="ECO:0007669"/>
    <property type="project" value="InterPro"/>
</dbReference>
<evidence type="ECO:0000256" key="9">
    <source>
        <dbReference type="ARBA" id="ARBA00023014"/>
    </source>
</evidence>
<protein>
    <submittedName>
        <fullName evidence="13">Formate dehydrogenase major subunit</fullName>
        <ecNumber evidence="13">1.17.1.9</ecNumber>
    </submittedName>
</protein>
<reference evidence="13 14" key="2">
    <citation type="submission" date="2020-08" db="EMBL/GenBank/DDBJ databases">
        <title>The Agave Microbiome: Exploring the role of microbial communities in plant adaptations to desert environments.</title>
        <authorList>
            <person name="Partida-Martinez L.P."/>
        </authorList>
    </citation>
    <scope>NUCLEOTIDE SEQUENCE [LARGE SCALE GENOMIC DNA]</scope>
    <source>
        <strain evidence="13 14">AT2.17</strain>
    </source>
</reference>
<dbReference type="GO" id="GO:0030151">
    <property type="term" value="F:molybdenum ion binding"/>
    <property type="evidence" value="ECO:0007669"/>
    <property type="project" value="InterPro"/>
</dbReference>
<evidence type="ECO:0000256" key="7">
    <source>
        <dbReference type="ARBA" id="ARBA00023002"/>
    </source>
</evidence>
<dbReference type="InterPro" id="IPR006657">
    <property type="entry name" value="MoPterin_dinucl-bd_dom"/>
</dbReference>
<comment type="cofactor">
    <cofactor evidence="2">
        <name>[4Fe-4S] cluster</name>
        <dbReference type="ChEBI" id="CHEBI:49883"/>
    </cofactor>
</comment>
<dbReference type="GO" id="GO:0016020">
    <property type="term" value="C:membrane"/>
    <property type="evidence" value="ECO:0007669"/>
    <property type="project" value="TreeGrafter"/>
</dbReference>
<keyword evidence="8" id="KW-0408">Iron</keyword>
<dbReference type="InterPro" id="IPR041953">
    <property type="entry name" value="YdeP_MopB"/>
</dbReference>
<keyword evidence="9" id="KW-0411">Iron-sulfur</keyword>
<feature type="domain" description="Molybdopterin dinucleotide-binding" evidence="12">
    <location>
        <begin position="660"/>
        <end position="766"/>
    </location>
</feature>
<accession>A0A7Y9H3I7</accession>
<evidence type="ECO:0000259" key="11">
    <source>
        <dbReference type="Pfam" id="PF00384"/>
    </source>
</evidence>
<dbReference type="SUPFAM" id="SSF53706">
    <property type="entry name" value="Formate dehydrogenase/DMSO reductase, domains 1-3"/>
    <property type="match status" value="1"/>
</dbReference>
<evidence type="ECO:0000256" key="4">
    <source>
        <dbReference type="ARBA" id="ARBA00022485"/>
    </source>
</evidence>
<dbReference type="EMBL" id="JACCBW010000002">
    <property type="protein sequence ID" value="NYE36978.1"/>
    <property type="molecule type" value="Genomic_DNA"/>
</dbReference>
<name>A0A7Y9H3I7_9ACTN</name>
<dbReference type="PANTHER" id="PTHR43105:SF4">
    <property type="entry name" value="PROTEIN YDEP"/>
    <property type="match status" value="1"/>
</dbReference>
<proteinExistence type="inferred from homology"/>
<comment type="similarity">
    <text evidence="3">Belongs to the prokaryotic molybdopterin-containing oxidoreductase family.</text>
</comment>
<comment type="cofactor">
    <cofactor evidence="1">
        <name>Mo-bis(molybdopterin guanine dinucleotide)</name>
        <dbReference type="ChEBI" id="CHEBI:60539"/>
    </cofactor>
</comment>
<evidence type="ECO:0000256" key="1">
    <source>
        <dbReference type="ARBA" id="ARBA00001942"/>
    </source>
</evidence>
<dbReference type="InterPro" id="IPR010046">
    <property type="entry name" value="Mopterin_OxRdtse_a_bac"/>
</dbReference>
<dbReference type="GO" id="GO:0051539">
    <property type="term" value="F:4 iron, 4 sulfur cluster binding"/>
    <property type="evidence" value="ECO:0007669"/>
    <property type="project" value="UniProtKB-KW"/>
</dbReference>
<dbReference type="InterPro" id="IPR006656">
    <property type="entry name" value="Mopterin_OxRdtase"/>
</dbReference>
<dbReference type="Pfam" id="PF00384">
    <property type="entry name" value="Molybdopterin"/>
    <property type="match status" value="1"/>
</dbReference>
<feature type="compositionally biased region" description="Basic and acidic residues" evidence="10">
    <location>
        <begin position="798"/>
        <end position="807"/>
    </location>
</feature>
<keyword evidence="4" id="KW-0004">4Fe-4S</keyword>
<sequence>MTFLSQLRDVPDRLRKESRQVPTGDIDETEVEVDSSAHAAAGATAVAVAMRRALGQMGVRRTASTLLRLNQVDGFDCQGCAWPDPAPGHRHAAEFCENGAKAVAEEATKELLDREFFATHSVEDLAGRTEFWLGKQGRITEPMVLRPGATHYTPISWDDAFATIAGHLNRLDDPDQATFYTSGKTSNEAAFVYQLFVRAFGTNNLPDCSNMCHESSGSALVDTIGIGKGSVSLEDIHQAKLIVVVGQNPGTNHPRMLSALEEAKSRGARIIAINPLQEAGLVRFKNPQNAKGLTVGTALADLHLPIRLNGDLAFFQAVGSLLVEWDALDHDFLERYATGYADYAAHVADLDWGKVEASTGLTREQITEAARMFADSPATITCWAMGITQHHNAVGTIKEIVNVALLQGNIGKPGAGVCPVRGHSNVQGDRTMGIWERLPDHFLDAIRDEFGFEPPREHGLDTVGSIRALRDGKIRVFFGMGGNFVGAAPDTEATEAAMRNAALTVHVSTKLNRSHVVHGGEALILPALGRSEKDLTGGRVQRVTVEDSMSAVHASHGPLEPASEHLRSEVGIVCSLAIATLGEDSTIPWAAFREDYGEIRRRIARVVPGCAAYDEKVHEPGGFVLPHPPRDNRVFETPSGRAVLTCTPVDVLDVPRGRYLLQTMRSHDQFNTTIYGLDDRYRGVKGGRRVLFVNPDDLRDSGFEEGDLVDIVSEWKDGVERTARSFRLVGYDQPRGCVAAYYPEANALVPLDSTAEKSNQPVYKSVVVRLDRPGAADGTSEAGERGSHGSPDQGSGSLRDDEPHHLS</sequence>
<dbReference type="Gene3D" id="3.40.228.10">
    <property type="entry name" value="Dimethylsulfoxide Reductase, domain 2"/>
    <property type="match status" value="1"/>
</dbReference>
<dbReference type="SUPFAM" id="SSF50692">
    <property type="entry name" value="ADC-like"/>
    <property type="match status" value="1"/>
</dbReference>
<dbReference type="InterPro" id="IPR050123">
    <property type="entry name" value="Prok_molybdopt-oxidoreductase"/>
</dbReference>
<dbReference type="EC" id="1.17.1.9" evidence="13"/>
<evidence type="ECO:0000313" key="14">
    <source>
        <dbReference type="Proteomes" id="UP000549911"/>
    </source>
</evidence>
<evidence type="ECO:0000256" key="10">
    <source>
        <dbReference type="SAM" id="MobiDB-lite"/>
    </source>
</evidence>
<gene>
    <name evidence="13" type="ORF">F4692_002111</name>
</gene>
<feature type="region of interest" description="Disordered" evidence="10">
    <location>
        <begin position="768"/>
        <end position="807"/>
    </location>
</feature>
<dbReference type="Gene3D" id="3.40.50.740">
    <property type="match status" value="1"/>
</dbReference>
<evidence type="ECO:0000313" key="13">
    <source>
        <dbReference type="EMBL" id="NYE36978.1"/>
    </source>
</evidence>
<dbReference type="AlphaFoldDB" id="A0A7Y9H3I7"/>
<keyword evidence="14" id="KW-1185">Reference proteome</keyword>
<evidence type="ECO:0000256" key="6">
    <source>
        <dbReference type="ARBA" id="ARBA00022723"/>
    </source>
</evidence>
<keyword evidence="5" id="KW-0500">Molybdenum</keyword>
<comment type="caution">
    <text evidence="13">The sequence shown here is derived from an EMBL/GenBank/DDBJ whole genome shotgun (WGS) entry which is preliminary data.</text>
</comment>
<dbReference type="Pfam" id="PF01568">
    <property type="entry name" value="Molydop_binding"/>
    <property type="match status" value="1"/>
</dbReference>
<evidence type="ECO:0000259" key="12">
    <source>
        <dbReference type="Pfam" id="PF01568"/>
    </source>
</evidence>
<keyword evidence="6" id="KW-0479">Metal-binding</keyword>
<dbReference type="Proteomes" id="UP000549911">
    <property type="component" value="Unassembled WGS sequence"/>
</dbReference>
<reference evidence="13 14" key="1">
    <citation type="submission" date="2020-07" db="EMBL/GenBank/DDBJ databases">
        <authorList>
            <person name="Partida-Martinez L."/>
            <person name="Huntemann M."/>
            <person name="Clum A."/>
            <person name="Wang J."/>
            <person name="Palaniappan K."/>
            <person name="Ritter S."/>
            <person name="Chen I.-M."/>
            <person name="Stamatis D."/>
            <person name="Reddy T."/>
            <person name="O'Malley R."/>
            <person name="Daum C."/>
            <person name="Shapiro N."/>
            <person name="Ivanova N."/>
            <person name="Kyrpides N."/>
            <person name="Woyke T."/>
        </authorList>
    </citation>
    <scope>NUCLEOTIDE SEQUENCE [LARGE SCALE GENOMIC DNA]</scope>
    <source>
        <strain evidence="13 14">AT2.17</strain>
    </source>
</reference>
<dbReference type="PIRSF" id="PIRSF000144">
    <property type="entry name" value="CbbBc"/>
    <property type="match status" value="1"/>
</dbReference>
<dbReference type="RefSeq" id="WP_308645253.1">
    <property type="nucleotide sequence ID" value="NZ_JACCBW010000002.1"/>
</dbReference>
<dbReference type="PANTHER" id="PTHR43105">
    <property type="entry name" value="RESPIRATORY NITRATE REDUCTASE"/>
    <property type="match status" value="1"/>
</dbReference>
<evidence type="ECO:0000256" key="3">
    <source>
        <dbReference type="ARBA" id="ARBA00010312"/>
    </source>
</evidence>
<evidence type="ECO:0000256" key="8">
    <source>
        <dbReference type="ARBA" id="ARBA00023004"/>
    </source>
</evidence>
<dbReference type="CDD" id="cd02767">
    <property type="entry name" value="MopB_ydeP"/>
    <property type="match status" value="1"/>
</dbReference>
<dbReference type="NCBIfam" id="TIGR01701">
    <property type="entry name" value="Fdhalpha-like"/>
    <property type="match status" value="1"/>
</dbReference>